<accession>B9S8C3</accession>
<evidence type="ECO:0000313" key="1">
    <source>
        <dbReference type="EMBL" id="EEF40100.1"/>
    </source>
</evidence>
<sequence length="53" mass="6188">MLIVQKFHFMLPYICKSLPASTQIHLIPYLMEDDQPRINRPELLPSYLSPTTS</sequence>
<reference evidence="2" key="1">
    <citation type="journal article" date="2010" name="Nat. Biotechnol.">
        <title>Draft genome sequence of the oilseed species Ricinus communis.</title>
        <authorList>
            <person name="Chan A.P."/>
            <person name="Crabtree J."/>
            <person name="Zhao Q."/>
            <person name="Lorenzi H."/>
            <person name="Orvis J."/>
            <person name="Puiu D."/>
            <person name="Melake-Berhan A."/>
            <person name="Jones K.M."/>
            <person name="Redman J."/>
            <person name="Chen G."/>
            <person name="Cahoon E.B."/>
            <person name="Gedil M."/>
            <person name="Stanke M."/>
            <person name="Haas B.J."/>
            <person name="Wortman J.R."/>
            <person name="Fraser-Liggett C.M."/>
            <person name="Ravel J."/>
            <person name="Rabinowicz P.D."/>
        </authorList>
    </citation>
    <scope>NUCLEOTIDE SEQUENCE [LARGE SCALE GENOMIC DNA]</scope>
    <source>
        <strain evidence="2">cv. Hale</strain>
    </source>
</reference>
<name>B9S8C3_RICCO</name>
<dbReference type="AlphaFoldDB" id="B9S8C3"/>
<dbReference type="Proteomes" id="UP000008311">
    <property type="component" value="Unassembled WGS sequence"/>
</dbReference>
<dbReference type="InParanoid" id="B9S8C3"/>
<keyword evidence="2" id="KW-1185">Reference proteome</keyword>
<organism evidence="1 2">
    <name type="scientific">Ricinus communis</name>
    <name type="common">Castor bean</name>
    <dbReference type="NCBI Taxonomy" id="3988"/>
    <lineage>
        <taxon>Eukaryota</taxon>
        <taxon>Viridiplantae</taxon>
        <taxon>Streptophyta</taxon>
        <taxon>Embryophyta</taxon>
        <taxon>Tracheophyta</taxon>
        <taxon>Spermatophyta</taxon>
        <taxon>Magnoliopsida</taxon>
        <taxon>eudicotyledons</taxon>
        <taxon>Gunneridae</taxon>
        <taxon>Pentapetalae</taxon>
        <taxon>rosids</taxon>
        <taxon>fabids</taxon>
        <taxon>Malpighiales</taxon>
        <taxon>Euphorbiaceae</taxon>
        <taxon>Acalyphoideae</taxon>
        <taxon>Acalypheae</taxon>
        <taxon>Ricinus</taxon>
    </lineage>
</organism>
<dbReference type="EMBL" id="EQ973891">
    <property type="protein sequence ID" value="EEF40100.1"/>
    <property type="molecule type" value="Genomic_DNA"/>
</dbReference>
<proteinExistence type="predicted"/>
<gene>
    <name evidence="1" type="ORF">RCOM_1250550</name>
</gene>
<evidence type="ECO:0000313" key="2">
    <source>
        <dbReference type="Proteomes" id="UP000008311"/>
    </source>
</evidence>
<protein>
    <submittedName>
        <fullName evidence="1">Uncharacterized protein</fullName>
    </submittedName>
</protein>